<dbReference type="Gene3D" id="3.50.4.10">
    <property type="entry name" value="Hepatocyte Growth Factor"/>
    <property type="match status" value="1"/>
</dbReference>
<dbReference type="Pfam" id="PF00024">
    <property type="entry name" value="PAN_1"/>
    <property type="match status" value="1"/>
</dbReference>
<dbReference type="PROSITE" id="PS50948">
    <property type="entry name" value="PAN"/>
    <property type="match status" value="1"/>
</dbReference>
<protein>
    <submittedName>
        <fullName evidence="13">Uncharacterized protein</fullName>
    </submittedName>
</protein>
<dbReference type="SUPFAM" id="SSF57414">
    <property type="entry name" value="Hairpin loop containing domain-like"/>
    <property type="match status" value="1"/>
</dbReference>
<evidence type="ECO:0000256" key="1">
    <source>
        <dbReference type="ARBA" id="ARBA00022723"/>
    </source>
</evidence>
<feature type="domain" description="SRCR" evidence="9">
    <location>
        <begin position="269"/>
        <end position="318"/>
    </location>
</feature>
<keyword evidence="1" id="KW-0479">Metal-binding</keyword>
<dbReference type="Gene3D" id="3.90.215.10">
    <property type="entry name" value="Gamma Fibrinogen, chain A, domain 1"/>
    <property type="match status" value="1"/>
</dbReference>
<dbReference type="SMART" id="SM00607">
    <property type="entry name" value="FTP"/>
    <property type="match status" value="1"/>
</dbReference>
<feature type="compositionally biased region" description="Polar residues" evidence="7">
    <location>
        <begin position="1762"/>
        <end position="1777"/>
    </location>
</feature>
<dbReference type="InterPro" id="IPR000436">
    <property type="entry name" value="Sushi_SCR_CCP_dom"/>
</dbReference>
<keyword evidence="6" id="KW-0768">Sushi</keyword>
<feature type="region of interest" description="Disordered" evidence="7">
    <location>
        <begin position="1758"/>
        <end position="1777"/>
    </location>
</feature>
<comment type="caution">
    <text evidence="13">The sequence shown here is derived from an EMBL/GenBank/DDBJ whole genome shotgun (WGS) entry which is preliminary data.</text>
</comment>
<dbReference type="InterPro" id="IPR006585">
    <property type="entry name" value="FTP1"/>
</dbReference>
<dbReference type="GO" id="GO:0046872">
    <property type="term" value="F:metal ion binding"/>
    <property type="evidence" value="ECO:0007669"/>
    <property type="project" value="UniProtKB-KW"/>
</dbReference>
<feature type="domain" description="F5/8 type C" evidence="8">
    <location>
        <begin position="668"/>
        <end position="822"/>
    </location>
</feature>
<dbReference type="PROSITE" id="PS50287">
    <property type="entry name" value="SRCR_2"/>
    <property type="match status" value="2"/>
</dbReference>
<dbReference type="Pfam" id="PF00147">
    <property type="entry name" value="Fibrinogen_C"/>
    <property type="match status" value="1"/>
</dbReference>
<keyword evidence="2" id="KW-0677">Repeat</keyword>
<feature type="domain" description="Fibrinogen C-terminal" evidence="12">
    <location>
        <begin position="322"/>
        <end position="377"/>
    </location>
</feature>
<keyword evidence="3" id="KW-0106">Calcium</keyword>
<evidence type="ECO:0000256" key="3">
    <source>
        <dbReference type="ARBA" id="ARBA00022837"/>
    </source>
</evidence>
<dbReference type="InterPro" id="IPR036056">
    <property type="entry name" value="Fibrinogen-like_C"/>
</dbReference>
<gene>
    <name evidence="13" type="ORF">BV898_05237</name>
</gene>
<dbReference type="Gene3D" id="2.60.120.260">
    <property type="entry name" value="Galactose-binding domain-like"/>
    <property type="match status" value="7"/>
</dbReference>
<accession>A0A1W0X097</accession>
<dbReference type="PROSITE" id="PS50923">
    <property type="entry name" value="SUSHI"/>
    <property type="match status" value="1"/>
</dbReference>
<evidence type="ECO:0000313" key="14">
    <source>
        <dbReference type="Proteomes" id="UP000192578"/>
    </source>
</evidence>
<feature type="domain" description="Apple" evidence="11">
    <location>
        <begin position="1199"/>
        <end position="1294"/>
    </location>
</feature>
<dbReference type="PROSITE" id="PS50022">
    <property type="entry name" value="FA58C_3"/>
    <property type="match status" value="4"/>
</dbReference>
<comment type="caution">
    <text evidence="5">Lacks conserved residue(s) required for the propagation of feature annotation.</text>
</comment>
<dbReference type="InterPro" id="IPR014716">
    <property type="entry name" value="Fibrinogen_a/b/g_C_1"/>
</dbReference>
<evidence type="ECO:0000259" key="11">
    <source>
        <dbReference type="PROSITE" id="PS50948"/>
    </source>
</evidence>
<keyword evidence="4 5" id="KW-1015">Disulfide bond</keyword>
<evidence type="ECO:0000259" key="10">
    <source>
        <dbReference type="PROSITE" id="PS50923"/>
    </source>
</evidence>
<dbReference type="EMBL" id="MTYJ01000027">
    <property type="protein sequence ID" value="OQV20897.1"/>
    <property type="molecule type" value="Genomic_DNA"/>
</dbReference>
<organism evidence="13 14">
    <name type="scientific">Hypsibius exemplaris</name>
    <name type="common">Freshwater tardigrade</name>
    <dbReference type="NCBI Taxonomy" id="2072580"/>
    <lineage>
        <taxon>Eukaryota</taxon>
        <taxon>Metazoa</taxon>
        <taxon>Ecdysozoa</taxon>
        <taxon>Tardigrada</taxon>
        <taxon>Eutardigrada</taxon>
        <taxon>Parachela</taxon>
        <taxon>Hypsibioidea</taxon>
        <taxon>Hypsibiidae</taxon>
        <taxon>Hypsibius</taxon>
    </lineage>
</organism>
<evidence type="ECO:0000259" key="9">
    <source>
        <dbReference type="PROSITE" id="PS50287"/>
    </source>
</evidence>
<feature type="domain" description="F5/8 type C" evidence="8">
    <location>
        <begin position="895"/>
        <end position="1020"/>
    </location>
</feature>
<dbReference type="GO" id="GO:0016020">
    <property type="term" value="C:membrane"/>
    <property type="evidence" value="ECO:0007669"/>
    <property type="project" value="InterPro"/>
</dbReference>
<evidence type="ECO:0000256" key="5">
    <source>
        <dbReference type="PROSITE-ProRule" id="PRU00196"/>
    </source>
</evidence>
<reference evidence="14" key="1">
    <citation type="submission" date="2017-01" db="EMBL/GenBank/DDBJ databases">
        <title>Comparative genomics of anhydrobiosis in the tardigrade Hypsibius dujardini.</title>
        <authorList>
            <person name="Yoshida Y."/>
            <person name="Koutsovoulos G."/>
            <person name="Laetsch D."/>
            <person name="Stevens L."/>
            <person name="Kumar S."/>
            <person name="Horikawa D."/>
            <person name="Ishino K."/>
            <person name="Komine S."/>
            <person name="Tomita M."/>
            <person name="Blaxter M."/>
            <person name="Arakawa K."/>
        </authorList>
    </citation>
    <scope>NUCLEOTIDE SEQUENCE [LARGE SCALE GENOMIC DNA]</scope>
    <source>
        <strain evidence="14">Z151</strain>
    </source>
</reference>
<evidence type="ECO:0000256" key="4">
    <source>
        <dbReference type="ARBA" id="ARBA00023157"/>
    </source>
</evidence>
<dbReference type="InterPro" id="IPR008979">
    <property type="entry name" value="Galactose-bd-like_sf"/>
</dbReference>
<dbReference type="InterPro" id="IPR003609">
    <property type="entry name" value="Pan_app"/>
</dbReference>
<keyword evidence="14" id="KW-1185">Reference proteome</keyword>
<evidence type="ECO:0000259" key="8">
    <source>
        <dbReference type="PROSITE" id="PS50022"/>
    </source>
</evidence>
<evidence type="ECO:0000313" key="13">
    <source>
        <dbReference type="EMBL" id="OQV20897.1"/>
    </source>
</evidence>
<dbReference type="InterPro" id="IPR035976">
    <property type="entry name" value="Sushi/SCR/CCP_sf"/>
</dbReference>
<dbReference type="PROSITE" id="PS51406">
    <property type="entry name" value="FIBRINOGEN_C_2"/>
    <property type="match status" value="1"/>
</dbReference>
<evidence type="ECO:0000259" key="12">
    <source>
        <dbReference type="PROSITE" id="PS51406"/>
    </source>
</evidence>
<feature type="domain" description="F5/8 type C" evidence="8">
    <location>
        <begin position="1026"/>
        <end position="1199"/>
    </location>
</feature>
<dbReference type="SUPFAM" id="SSF56496">
    <property type="entry name" value="Fibrinogen C-terminal domain-like"/>
    <property type="match status" value="1"/>
</dbReference>
<dbReference type="NCBIfam" id="NF040941">
    <property type="entry name" value="GGGWT_bact"/>
    <property type="match status" value="1"/>
</dbReference>
<sequence length="2218" mass="247952">MATSLTQPSSLISISAPINNAVTPTTALAKIFPIEELLLFPFLTNIAFTCISKTAPFHRSANPNNSTLIPLVAKASSSLILHGDLRQCQERPTCNLAQFASFLHFPLDEDGQMCAGDGQHCDCKHASCLGDTVTLRGPTGRYGSLQVPYSLNNADTPRHEQFGWLQFCRDSFVGMNNKIAESWKLHSKIICGQMKFEPQEYSGLQIQLDGLELPDAPDVDEKEQFYLPYTVTCTGKEAKFSDCSFLKNESAIADCKGPVTVYCKNGTKIRLAEPSLTGSTDPEDSELLVFMNKIGQWSTVCGKEWSASDNTLACQNAGRVDPFDRAQGRSCWEHWFNHQHLDWTVHSGYYLVYSENIERILPVYCDMETDGGGWTLVFNANFTTDKSIRWDAKSIYQQNRYDPEVYNDYSILDMADSFQIGDAPLEFLIKVTPLDPLRPASMLQVTYPKTHSMNATSQPTQAQDGLTIQNAVGMDFNGGATVPISTEYSGFQLGMPWVYIPEGQPEGKTKQAYYTMLNKACLDQILSSPEQVLDNCAVPAPAPTPASNASLGLPAPVSASDLGAAPAPISVSASGSAPASLSAFPEDAVLSRHKRQASPAPSSLPAATQVNFIPPATGFPFGVLGAPREIDRIFDRKLPKARISVFVRSKYQLIKEAPIVDCKFMDYLLDGNRYLENGMFASSSLLLNDNITRTEPFFNLNAHNSFLTDPAIGGGWVNSPDDFNPWLMVDLLTPHKLTSIITAGARIYLNGNKSGSEPTYISQFKVETGADDNEGRDGGRLKKLEVRPDEYRIFRPKQSPDQITMTRLTTPIDNVRFVKLHPEKVEGSGKTFKVPGSLAVGNAKESFGLRWELTGCKKQPRSQDRYILDDLLPDALGTMGTGMDFRMGAPAEKIWLSKRCVGTMFEIRFPEMYLIKSVILAGHPNYPDKNGLVVKEFKLMFSKTGSQENLNWYDVTMDTGTGGDPDKYSNPRSFEGPTEGNKPTYRHYFDYPWSARLVRFLVTIAAVPPSCYIRLEFTGRPLRDGCLNPLGMESGKIADFQLTSSSQHQVPCDEANRTTDPSCRFSYGPERARYGGREDYRGYGAWRPAAWDLKPWISVDFRRRVQINAIVFDHYDMSYVDKFQLKESDEGGWPKEWGGDSTWHDYSLNLERMQERMGTYTVYYLSPPIYSRHLRIFPTAFDSFSIFPDRNVKFEILGCDVSKDVHNRAPEFFNNRNQALYPFEHYDSYWDNNYTNIQCAEQCLSERGFVCRGYYYNGANKQCILSASNQQTWNVTGTKAVAGGTHFYDRLIPCTKDLGVTNPNLVSDTSFSASSNAPHAKSARLGHRADGLYVQGWRPADPKVDPNPWLQIDMGKMVRLTGIHINGDNVNNYVNNFTVSSSNDTTTWEKCCGNYQPLYLNGSTQAKIPETIFFPQSMFLHGQHFRIEPVTTFKVGIPAAIQVDLIGCDMPVRKAAFPMALSRMECTGKEELMEDCKITASDPNDKKFCNLDTAVRPNCMAHCGDPGLKACATRTGLSFFHNNSIEFTCMDGRKHIMTCQNNSFWTSTGPNCVKERTENVAFQKLTNQSSTARVPGLQVAAKAVDGSESKSLRSCSVTQVEVNPWWYVDLGHIYEIEDIQIIPGFGYRNAEFRVGLNDPSKNLNSEGKANLQVNPRVCCPDSRLSNYPDRPKCCNGFRGRPDQTGQDQRHGEDCSSPNLDSLSVKCANMPVFGQFVSIQVLPYTLTDAGRDTDQPLPTALSLCEVKVMAKPCNEKDAEDQAAYSSNHRSSNTTKVTTGNESSLDIAANLKRCKRTMKELRPYWVVIAGGQLYVTGLTLQLPIAEIGKEPELQLSNFDVRVGEYSNHTMFEKNALCHSHRHPVPLTQELMNITCDRPIYGSYVVIQIQKTEETTLALCNVQVWGRVCKTVLDATMMHPLISMPGAAKGNDIWVLLGDEFSCYETLPALEPYVALDMLFPTEMYFAEFTLCNKTVSGELDLHVGDNRIITENPKMGNPITINSEQSRDVYRIQVKGQWKHPAGRYFALRLKAHKEKTPQSLCICNITVKRDRYCPRQWYHNLAHAQSLKTASSSTDLTRSLNRRALITDGERQILPHLCFSTQIEAKPFLVLRLTKTARIFMLRYTGRQSGKRVVRIGSHQGNLADASTRWWQDNPECGVFEDYSVGVKAFLLPCVDQVSGDPMQGNVISVEVTHDEGITNPRKVALHICELEVWGYYPD</sequence>
<dbReference type="SUPFAM" id="SSF49785">
    <property type="entry name" value="Galactose-binding domain-like"/>
    <property type="match status" value="5"/>
</dbReference>
<feature type="disulfide bond" evidence="5">
    <location>
        <begin position="233"/>
        <end position="243"/>
    </location>
</feature>
<dbReference type="Proteomes" id="UP000192578">
    <property type="component" value="Unassembled WGS sequence"/>
</dbReference>
<proteinExistence type="predicted"/>
<evidence type="ECO:0000256" key="6">
    <source>
        <dbReference type="PROSITE-ProRule" id="PRU00302"/>
    </source>
</evidence>
<dbReference type="SUPFAM" id="SSF57535">
    <property type="entry name" value="Complement control module/SCR domain"/>
    <property type="match status" value="1"/>
</dbReference>
<dbReference type="Pfam" id="PF00754">
    <property type="entry name" value="F5_F8_type_C"/>
    <property type="match status" value="1"/>
</dbReference>
<evidence type="ECO:0000256" key="2">
    <source>
        <dbReference type="ARBA" id="ARBA00022737"/>
    </source>
</evidence>
<evidence type="ECO:0000256" key="7">
    <source>
        <dbReference type="SAM" id="MobiDB-lite"/>
    </source>
</evidence>
<feature type="domain" description="F5/8 type C" evidence="8">
    <location>
        <begin position="1294"/>
        <end position="1448"/>
    </location>
</feature>
<feature type="domain" description="SRCR" evidence="9">
    <location>
        <begin position="132"/>
        <end position="264"/>
    </location>
</feature>
<dbReference type="InterPro" id="IPR002181">
    <property type="entry name" value="Fibrinogen_a/b/g_C_dom"/>
</dbReference>
<feature type="domain" description="Sushi" evidence="10">
    <location>
        <begin position="1501"/>
        <end position="1554"/>
    </location>
</feature>
<dbReference type="OrthoDB" id="10072423at2759"/>
<dbReference type="PANTHER" id="PTHR24543">
    <property type="entry name" value="MULTICOPPER OXIDASE-RELATED"/>
    <property type="match status" value="1"/>
</dbReference>
<dbReference type="InterPro" id="IPR000421">
    <property type="entry name" value="FA58C"/>
</dbReference>
<dbReference type="InterPro" id="IPR001190">
    <property type="entry name" value="SRCR"/>
</dbReference>
<name>A0A1W0X097_HYPEX</name>